<accession>A0ABR8Q3Q7</accession>
<name>A0ABR8Q3Q7_9CLOT</name>
<evidence type="ECO:0000313" key="2">
    <source>
        <dbReference type="Proteomes" id="UP000640335"/>
    </source>
</evidence>
<sequence>MVEELDKKLIIDDELFFILGINNFIKEYKNENINSNDSTYFKRYYDLK</sequence>
<protein>
    <submittedName>
        <fullName evidence="1">Uncharacterized protein</fullName>
    </submittedName>
</protein>
<organism evidence="1 2">
    <name type="scientific">Clostridium gallinarum</name>
    <dbReference type="NCBI Taxonomy" id="2762246"/>
    <lineage>
        <taxon>Bacteria</taxon>
        <taxon>Bacillati</taxon>
        <taxon>Bacillota</taxon>
        <taxon>Clostridia</taxon>
        <taxon>Eubacteriales</taxon>
        <taxon>Clostridiaceae</taxon>
        <taxon>Clostridium</taxon>
    </lineage>
</organism>
<comment type="caution">
    <text evidence="1">The sequence shown here is derived from an EMBL/GenBank/DDBJ whole genome shotgun (WGS) entry which is preliminary data.</text>
</comment>
<evidence type="ECO:0000313" key="1">
    <source>
        <dbReference type="EMBL" id="MBD7915048.1"/>
    </source>
</evidence>
<dbReference type="Proteomes" id="UP000640335">
    <property type="component" value="Unassembled WGS sequence"/>
</dbReference>
<dbReference type="EMBL" id="JACSQZ010000022">
    <property type="protein sequence ID" value="MBD7915048.1"/>
    <property type="molecule type" value="Genomic_DNA"/>
</dbReference>
<gene>
    <name evidence="1" type="ORF">H9660_07785</name>
</gene>
<keyword evidence="2" id="KW-1185">Reference proteome</keyword>
<proteinExistence type="predicted"/>
<feature type="non-terminal residue" evidence="1">
    <location>
        <position position="48"/>
    </location>
</feature>
<reference evidence="1 2" key="1">
    <citation type="submission" date="2020-08" db="EMBL/GenBank/DDBJ databases">
        <title>A Genomic Blueprint of the Chicken Gut Microbiome.</title>
        <authorList>
            <person name="Gilroy R."/>
            <person name="Ravi A."/>
            <person name="Getino M."/>
            <person name="Pursley I."/>
            <person name="Horton D.L."/>
            <person name="Alikhan N.-F."/>
            <person name="Baker D."/>
            <person name="Gharbi K."/>
            <person name="Hall N."/>
            <person name="Watson M."/>
            <person name="Adriaenssens E.M."/>
            <person name="Foster-Nyarko E."/>
            <person name="Jarju S."/>
            <person name="Secka A."/>
            <person name="Antonio M."/>
            <person name="Oren A."/>
            <person name="Chaudhuri R."/>
            <person name="La Ragione R.M."/>
            <person name="Hildebrand F."/>
            <person name="Pallen M.J."/>
        </authorList>
    </citation>
    <scope>NUCLEOTIDE SEQUENCE [LARGE SCALE GENOMIC DNA]</scope>
    <source>
        <strain evidence="1 2">Sa3CUN1</strain>
    </source>
</reference>